<evidence type="ECO:0000313" key="3">
    <source>
        <dbReference type="Proteomes" id="UP000548632"/>
    </source>
</evidence>
<name>A0A839HLL8_9GAMM</name>
<feature type="transmembrane region" description="Helical" evidence="1">
    <location>
        <begin position="7"/>
        <end position="26"/>
    </location>
</feature>
<keyword evidence="1" id="KW-0812">Transmembrane</keyword>
<keyword evidence="1" id="KW-0472">Membrane</keyword>
<accession>A0A839HLL8</accession>
<reference evidence="2 3" key="1">
    <citation type="journal article" date="2020" name="Arch. Microbiol.">
        <title>The genome sequence of the giant phototrophic gammaproteobacterium Thiospirillum jenense gives insight into its physiological properties and phylogenetic relationships.</title>
        <authorList>
            <person name="Imhoff J.F."/>
            <person name="Meyer T.E."/>
            <person name="Kyndt J.A."/>
        </authorList>
    </citation>
    <scope>NUCLEOTIDE SEQUENCE [LARGE SCALE GENOMIC DNA]</scope>
    <source>
        <strain evidence="2 3">DSM 216</strain>
    </source>
</reference>
<comment type="caution">
    <text evidence="2">The sequence shown here is derived from an EMBL/GenBank/DDBJ whole genome shotgun (WGS) entry which is preliminary data.</text>
</comment>
<evidence type="ECO:0008006" key="4">
    <source>
        <dbReference type="Google" id="ProtNLM"/>
    </source>
</evidence>
<feature type="transmembrane region" description="Helical" evidence="1">
    <location>
        <begin position="60"/>
        <end position="84"/>
    </location>
</feature>
<dbReference type="EMBL" id="JABVCQ010000040">
    <property type="protein sequence ID" value="MBB1127199.1"/>
    <property type="molecule type" value="Genomic_DNA"/>
</dbReference>
<feature type="transmembrane region" description="Helical" evidence="1">
    <location>
        <begin position="32"/>
        <end position="53"/>
    </location>
</feature>
<keyword evidence="3" id="KW-1185">Reference proteome</keyword>
<dbReference type="AlphaFoldDB" id="A0A839HLL8"/>
<organism evidence="2 3">
    <name type="scientific">Thiospirillum jenense</name>
    <dbReference type="NCBI Taxonomy" id="1653858"/>
    <lineage>
        <taxon>Bacteria</taxon>
        <taxon>Pseudomonadati</taxon>
        <taxon>Pseudomonadota</taxon>
        <taxon>Gammaproteobacteria</taxon>
        <taxon>Chromatiales</taxon>
        <taxon>Chromatiaceae</taxon>
        <taxon>Thiospirillum</taxon>
    </lineage>
</organism>
<sequence length="472" mass="53057">MIDTIASIIGLGLPWLFGALVLRLLIPVTPLGRGVLIAGYGYLVGIIASTVLLRALSASGVGFSLIAVLFTILPLFALLIWANYRWSAAITTPRLSDEWLTLTAWQWVLIIGLCSLIVLRFYHLALEVWWRPLFGWDATMHWATKTRVFTEWQQLMPFVNYDVWLTQPADRVFTDPHPNYPLTIPLMQTWMNVFIGEYNDHLMNLPWLGAYIALGLLLAGQLRALGSSLITTAIFTYFLLSLPLLNTHIALAGYADVWVGIYYFAALLAFYQWATTGQRWQLGLAVMTALVLPLLKNEGLFWLVTFIPALAALWLPARRLFILLGSATIAGALLIWLLPADMMIAGHRLAELNLGWRFDAFLPVLRSLFLFDSWHLLYWLAMGLLVINIAQRQQWARPFIAVSFALFTGYGLFFLLFLTTNYANAAAGDTSVSRIALHLAPATVFWTWLLFQQVSQTSAVYSADPACNKSFC</sequence>
<dbReference type="Proteomes" id="UP000548632">
    <property type="component" value="Unassembled WGS sequence"/>
</dbReference>
<feature type="transmembrane region" description="Helical" evidence="1">
    <location>
        <begin position="225"/>
        <end position="245"/>
    </location>
</feature>
<gene>
    <name evidence="2" type="ORF">HUK38_13335</name>
</gene>
<feature type="transmembrane region" description="Helical" evidence="1">
    <location>
        <begin position="104"/>
        <end position="122"/>
    </location>
</feature>
<feature type="transmembrane region" description="Helical" evidence="1">
    <location>
        <begin position="431"/>
        <end position="451"/>
    </location>
</feature>
<protein>
    <recommendedName>
        <fullName evidence="4">Glycosyltransferase RgtA/B/C/D-like domain-containing protein</fullName>
    </recommendedName>
</protein>
<feature type="transmembrane region" description="Helical" evidence="1">
    <location>
        <begin position="399"/>
        <end position="419"/>
    </location>
</feature>
<feature type="transmembrane region" description="Helical" evidence="1">
    <location>
        <begin position="201"/>
        <end position="219"/>
    </location>
</feature>
<evidence type="ECO:0000256" key="1">
    <source>
        <dbReference type="SAM" id="Phobius"/>
    </source>
</evidence>
<dbReference type="RefSeq" id="WP_182584825.1">
    <property type="nucleotide sequence ID" value="NZ_JABVCQ010000040.1"/>
</dbReference>
<evidence type="ECO:0000313" key="2">
    <source>
        <dbReference type="EMBL" id="MBB1127199.1"/>
    </source>
</evidence>
<keyword evidence="1" id="KW-1133">Transmembrane helix</keyword>
<feature type="transmembrane region" description="Helical" evidence="1">
    <location>
        <begin position="320"/>
        <end position="340"/>
    </location>
</feature>
<proteinExistence type="predicted"/>
<feature type="transmembrane region" description="Helical" evidence="1">
    <location>
        <begin position="257"/>
        <end position="274"/>
    </location>
</feature>
<feature type="transmembrane region" description="Helical" evidence="1">
    <location>
        <begin position="360"/>
        <end position="387"/>
    </location>
</feature>